<evidence type="ECO:0000256" key="2">
    <source>
        <dbReference type="ARBA" id="ARBA00023015"/>
    </source>
</evidence>
<proteinExistence type="inferred from homology"/>
<dbReference type="InterPro" id="IPR013324">
    <property type="entry name" value="RNA_pol_sigma_r3/r4-like"/>
</dbReference>
<dbReference type="RefSeq" id="WP_349654749.1">
    <property type="nucleotide sequence ID" value="NZ_CAKKMG010000012.1"/>
</dbReference>
<dbReference type="InterPro" id="IPR039425">
    <property type="entry name" value="RNA_pol_sigma-70-like"/>
</dbReference>
<keyword evidence="3 6" id="KW-0731">Sigma factor</keyword>
<dbReference type="PANTHER" id="PTHR43133:SF51">
    <property type="entry name" value="RNA POLYMERASE SIGMA FACTOR"/>
    <property type="match status" value="1"/>
</dbReference>
<protein>
    <recommendedName>
        <fullName evidence="6">RNA polymerase sigma factor</fullName>
    </recommendedName>
</protein>
<dbReference type="Gene3D" id="1.10.1740.10">
    <property type="match status" value="1"/>
</dbReference>
<keyword evidence="2 6" id="KW-0805">Transcription regulation</keyword>
<dbReference type="InterPro" id="IPR013325">
    <property type="entry name" value="RNA_pol_sigma_r2"/>
</dbReference>
<feature type="domain" description="RNA polymerase sigma-70 region 2" evidence="7">
    <location>
        <begin position="20"/>
        <end position="86"/>
    </location>
</feature>
<evidence type="ECO:0000313" key="8">
    <source>
        <dbReference type="EMBL" id="CAH0179831.1"/>
    </source>
</evidence>
<sequence>MTDELVEKVRAGKDHAFRMLIETYKQTVYRTVFSVLRNQKDAEDVTQEVFIKIYTSLPQYKNQGFKTWITRIAVNHAIDLKRKRERQKEELQDEHSSEANLGLTDDVEAVFFRNRRKQVLRKLNDLPEGYRDVVYGYYIKEKTFKQIAADSSEICGGKAISGKKLDEKTLERGGFFMNHVPEAEWVAYLADKIPEALKIEYENHLYSCDKCLSAYMEAMEKEEISQDIEGFDIAGPVMDSISRMKGGSVEEEKQHRKEKSLRTITRHYLIAAGFTILLMAGGVFQSLTEYVDSVESSSEREMQSLTDGLIDKTFNWMETIEKKNKEGFRNE</sequence>
<dbReference type="PROSITE" id="PS01063">
    <property type="entry name" value="SIGMA70_ECF"/>
    <property type="match status" value="1"/>
</dbReference>
<dbReference type="GO" id="GO:0016987">
    <property type="term" value="F:sigma factor activity"/>
    <property type="evidence" value="ECO:0007669"/>
    <property type="project" value="UniProtKB-KW"/>
</dbReference>
<evidence type="ECO:0000256" key="4">
    <source>
        <dbReference type="ARBA" id="ARBA00023125"/>
    </source>
</evidence>
<evidence type="ECO:0000256" key="6">
    <source>
        <dbReference type="RuleBase" id="RU000716"/>
    </source>
</evidence>
<dbReference type="AlphaFoldDB" id="A0A9W4PDD4"/>
<dbReference type="InterPro" id="IPR000838">
    <property type="entry name" value="RNA_pol_sigma70_ECF_CS"/>
</dbReference>
<reference evidence="8" key="1">
    <citation type="submission" date="2021-11" db="EMBL/GenBank/DDBJ databases">
        <authorList>
            <person name="Bulgarelli D."/>
        </authorList>
    </citation>
    <scope>NUCLEOTIDE SEQUENCE</scope>
    <source>
        <strain evidence="8">Bi133</strain>
    </source>
</reference>
<dbReference type="SUPFAM" id="SSF88946">
    <property type="entry name" value="Sigma2 domain of RNA polymerase sigma factors"/>
    <property type="match status" value="1"/>
</dbReference>
<dbReference type="PANTHER" id="PTHR43133">
    <property type="entry name" value="RNA POLYMERASE ECF-TYPE SIGMA FACTO"/>
    <property type="match status" value="1"/>
</dbReference>
<gene>
    <name evidence="8" type="primary">sigW_1</name>
    <name evidence="8" type="ORF">SRABI133_01397</name>
</gene>
<organism evidence="8 9">
    <name type="scientific">Peribacillus simplex</name>
    <dbReference type="NCBI Taxonomy" id="1478"/>
    <lineage>
        <taxon>Bacteria</taxon>
        <taxon>Bacillati</taxon>
        <taxon>Bacillota</taxon>
        <taxon>Bacilli</taxon>
        <taxon>Bacillales</taxon>
        <taxon>Bacillaceae</taxon>
        <taxon>Peribacillus</taxon>
    </lineage>
</organism>
<evidence type="ECO:0000256" key="1">
    <source>
        <dbReference type="ARBA" id="ARBA00010641"/>
    </source>
</evidence>
<dbReference type="SUPFAM" id="SSF88659">
    <property type="entry name" value="Sigma3 and sigma4 domains of RNA polymerase sigma factors"/>
    <property type="match status" value="1"/>
</dbReference>
<evidence type="ECO:0000313" key="9">
    <source>
        <dbReference type="Proteomes" id="UP000789326"/>
    </source>
</evidence>
<dbReference type="Pfam" id="PF04542">
    <property type="entry name" value="Sigma70_r2"/>
    <property type="match status" value="1"/>
</dbReference>
<comment type="caution">
    <text evidence="8">The sequence shown here is derived from an EMBL/GenBank/DDBJ whole genome shotgun (WGS) entry which is preliminary data.</text>
</comment>
<dbReference type="InterPro" id="IPR014284">
    <property type="entry name" value="RNA_pol_sigma-70_dom"/>
</dbReference>
<dbReference type="NCBIfam" id="TIGR02937">
    <property type="entry name" value="sigma70-ECF"/>
    <property type="match status" value="1"/>
</dbReference>
<evidence type="ECO:0000259" key="7">
    <source>
        <dbReference type="Pfam" id="PF04542"/>
    </source>
</evidence>
<evidence type="ECO:0000256" key="3">
    <source>
        <dbReference type="ARBA" id="ARBA00023082"/>
    </source>
</evidence>
<dbReference type="EMBL" id="CAKKMG010000012">
    <property type="protein sequence ID" value="CAH0179831.1"/>
    <property type="molecule type" value="Genomic_DNA"/>
</dbReference>
<name>A0A9W4PDD4_9BACI</name>
<keyword evidence="4 6" id="KW-0238">DNA-binding</keyword>
<dbReference type="InterPro" id="IPR007627">
    <property type="entry name" value="RNA_pol_sigma70_r2"/>
</dbReference>
<dbReference type="GO" id="GO:0003677">
    <property type="term" value="F:DNA binding"/>
    <property type="evidence" value="ECO:0007669"/>
    <property type="project" value="UniProtKB-KW"/>
</dbReference>
<evidence type="ECO:0000256" key="5">
    <source>
        <dbReference type="ARBA" id="ARBA00023163"/>
    </source>
</evidence>
<comment type="similarity">
    <text evidence="1 6">Belongs to the sigma-70 factor family. ECF subfamily.</text>
</comment>
<keyword evidence="5 6" id="KW-0804">Transcription</keyword>
<dbReference type="GO" id="GO:0006352">
    <property type="term" value="P:DNA-templated transcription initiation"/>
    <property type="evidence" value="ECO:0007669"/>
    <property type="project" value="InterPro"/>
</dbReference>
<dbReference type="Proteomes" id="UP000789326">
    <property type="component" value="Unassembled WGS sequence"/>
</dbReference>
<accession>A0A9W4PDD4</accession>